<reference evidence="1 2" key="2">
    <citation type="submission" date="2018-11" db="EMBL/GenBank/DDBJ databases">
        <authorList>
            <consortium name="Pathogen Informatics"/>
        </authorList>
    </citation>
    <scope>NUCLEOTIDE SEQUENCE [LARGE SCALE GENOMIC DNA]</scope>
</reference>
<evidence type="ECO:0000313" key="3">
    <source>
        <dbReference type="WBParaSite" id="NBR_0001689901-mRNA-1"/>
    </source>
</evidence>
<sequence>MPRQSQRVVRNKIAAPPHIVNSSSQVDNTCPDYSSMSVFEILSLVLAKNTDPEINGMLQAIVGKLPQFVKEVAKEEAKDVYATEEREHSLIFAGVPEAPQNLKVSEKLADLDKKISNIFDILEVESYPKAAFRMGKFSSSRPRLVKVILYSRSQWITALSNAYRLRSTEFKTVFVRKSMSLEERRHEFDLRQEAKKRNAELNAKIWVVYKGELIKADNIPKLKEQHRTGNVQVMNPRPNS</sequence>
<keyword evidence="2" id="KW-1185">Reference proteome</keyword>
<dbReference type="OMA" id="RPRTPAX"/>
<dbReference type="AlphaFoldDB" id="A0A0N4YIY9"/>
<organism evidence="3">
    <name type="scientific">Nippostrongylus brasiliensis</name>
    <name type="common">Rat hookworm</name>
    <dbReference type="NCBI Taxonomy" id="27835"/>
    <lineage>
        <taxon>Eukaryota</taxon>
        <taxon>Metazoa</taxon>
        <taxon>Ecdysozoa</taxon>
        <taxon>Nematoda</taxon>
        <taxon>Chromadorea</taxon>
        <taxon>Rhabditida</taxon>
        <taxon>Rhabditina</taxon>
        <taxon>Rhabditomorpha</taxon>
        <taxon>Strongyloidea</taxon>
        <taxon>Heligmosomidae</taxon>
        <taxon>Nippostrongylus</taxon>
    </lineage>
</organism>
<protein>
    <submittedName>
        <fullName evidence="1 3">Uncharacterized protein</fullName>
    </submittedName>
</protein>
<proteinExistence type="predicted"/>
<dbReference type="Proteomes" id="UP000271162">
    <property type="component" value="Unassembled WGS sequence"/>
</dbReference>
<evidence type="ECO:0000313" key="2">
    <source>
        <dbReference type="Proteomes" id="UP000271162"/>
    </source>
</evidence>
<evidence type="ECO:0000313" key="1">
    <source>
        <dbReference type="EMBL" id="VDL80495.1"/>
    </source>
</evidence>
<name>A0A0N4YIY9_NIPBR</name>
<dbReference type="EMBL" id="UYSL01022451">
    <property type="protein sequence ID" value="VDL80495.1"/>
    <property type="molecule type" value="Genomic_DNA"/>
</dbReference>
<dbReference type="STRING" id="27835.A0A0N4YIY9"/>
<reference evidence="3" key="1">
    <citation type="submission" date="2017-02" db="UniProtKB">
        <authorList>
            <consortium name="WormBaseParasite"/>
        </authorList>
    </citation>
    <scope>IDENTIFICATION</scope>
</reference>
<gene>
    <name evidence="1" type="ORF">NBR_LOCUS16900</name>
</gene>
<dbReference type="WBParaSite" id="NBR_0001689901-mRNA-1">
    <property type="protein sequence ID" value="NBR_0001689901-mRNA-1"/>
    <property type="gene ID" value="NBR_0001689901"/>
</dbReference>
<accession>A0A0N4YIY9</accession>